<reference evidence="1 2" key="1">
    <citation type="submission" date="2017-11" db="EMBL/GenBank/DDBJ databases">
        <title>De novo assembly and phasing of dikaryotic genomes from two isolates of Puccinia coronata f. sp. avenae, the causal agent of oat crown rust.</title>
        <authorList>
            <person name="Miller M.E."/>
            <person name="Zhang Y."/>
            <person name="Omidvar V."/>
            <person name="Sperschneider J."/>
            <person name="Schwessinger B."/>
            <person name="Raley C."/>
            <person name="Palmer J.M."/>
            <person name="Garnica D."/>
            <person name="Upadhyaya N."/>
            <person name="Rathjen J."/>
            <person name="Taylor J.M."/>
            <person name="Park R.F."/>
            <person name="Dodds P.N."/>
            <person name="Hirsch C.D."/>
            <person name="Kianian S.F."/>
            <person name="Figueroa M."/>
        </authorList>
    </citation>
    <scope>NUCLEOTIDE SEQUENCE [LARGE SCALE GENOMIC DNA]</scope>
    <source>
        <strain evidence="1">12SD80</strain>
    </source>
</reference>
<organism evidence="1 2">
    <name type="scientific">Puccinia coronata f. sp. avenae</name>
    <dbReference type="NCBI Taxonomy" id="200324"/>
    <lineage>
        <taxon>Eukaryota</taxon>
        <taxon>Fungi</taxon>
        <taxon>Dikarya</taxon>
        <taxon>Basidiomycota</taxon>
        <taxon>Pucciniomycotina</taxon>
        <taxon>Pucciniomycetes</taxon>
        <taxon>Pucciniales</taxon>
        <taxon>Pucciniaceae</taxon>
        <taxon>Puccinia</taxon>
    </lineage>
</organism>
<sequence length="394" mass="45184">MRCSLIVRGSRTNPGLMMKEHGYDEHELSISLAVMKTILNLLVVGTQLAISCKGMETGWHAEDDLPCIINDWSGEQNEHLRRCTAHMIPEASPHTSATDWQNSAVNNPIPQHASHTTLVHHIGMSRNEVPVHTLVFDKDAFATATSEPDESETEREKEKIRSRLQMIQDEIDDYSTPPTLKLPRKKLSTFITSFHCKKELPKDPARVRRVSQPSGVINKAITRFLKPDSSKIWKAVYHGRLEINFHAARIWFSKALSMYLPSDAELIKRMSDRLENCLLLYIFFVDMILTTIAPEAVVNRSHSFHTAVDCFEKHFPQTLSKLKREFMLDDSSKKIAFVYDQLSNWMASDETYRTSVVLTDSQITSFWKAYFSFVFSYSIDDLTNSKRIEVLKNI</sequence>
<comment type="caution">
    <text evidence="1">The sequence shown here is derived from an EMBL/GenBank/DDBJ whole genome shotgun (WGS) entry which is preliminary data.</text>
</comment>
<proteinExistence type="predicted"/>
<dbReference type="Proteomes" id="UP000235392">
    <property type="component" value="Unassembled WGS sequence"/>
</dbReference>
<evidence type="ECO:0000313" key="1">
    <source>
        <dbReference type="EMBL" id="PLW27242.1"/>
    </source>
</evidence>
<accession>A0A2N5TP34</accession>
<evidence type="ECO:0000313" key="2">
    <source>
        <dbReference type="Proteomes" id="UP000235392"/>
    </source>
</evidence>
<dbReference type="EMBL" id="PGCI01000417">
    <property type="protein sequence ID" value="PLW27242.1"/>
    <property type="molecule type" value="Genomic_DNA"/>
</dbReference>
<gene>
    <name evidence="1" type="ORF">PCASD_25850</name>
</gene>
<dbReference type="AlphaFoldDB" id="A0A2N5TP34"/>
<name>A0A2N5TP34_9BASI</name>
<protein>
    <submittedName>
        <fullName evidence="1">Uncharacterized protein</fullName>
    </submittedName>
</protein>